<dbReference type="EMBL" id="CP007128">
    <property type="protein sequence ID" value="AHG91079.1"/>
    <property type="molecule type" value="Genomic_DNA"/>
</dbReference>
<organism evidence="1 2">
    <name type="scientific">Gemmatirosa kalamazoonensis</name>
    <dbReference type="NCBI Taxonomy" id="861299"/>
    <lineage>
        <taxon>Bacteria</taxon>
        <taxon>Pseudomonadati</taxon>
        <taxon>Gemmatimonadota</taxon>
        <taxon>Gemmatimonadia</taxon>
        <taxon>Gemmatimonadales</taxon>
        <taxon>Gemmatimonadaceae</taxon>
        <taxon>Gemmatirosa</taxon>
    </lineage>
</organism>
<dbReference type="SUPFAM" id="SSF48452">
    <property type="entry name" value="TPR-like"/>
    <property type="match status" value="2"/>
</dbReference>
<gene>
    <name evidence="1" type="ORF">J421_3542</name>
</gene>
<dbReference type="Pfam" id="PF13432">
    <property type="entry name" value="TPR_16"/>
    <property type="match status" value="1"/>
</dbReference>
<reference evidence="1 2" key="1">
    <citation type="journal article" date="2014" name="Genome Announc.">
        <title>Genome Sequence and Methylome of Soil Bacterium Gemmatirosa kalamazoonensis KBS708T, a Member of the Rarely Cultivated Gemmatimonadetes Phylum.</title>
        <authorList>
            <person name="Debruyn J.M."/>
            <person name="Radosevich M."/>
            <person name="Wommack K.E."/>
            <person name="Polson S.W."/>
            <person name="Hauser L.J."/>
            <person name="Fawaz M.N."/>
            <person name="Korlach J."/>
            <person name="Tsai Y.C."/>
        </authorList>
    </citation>
    <scope>NUCLEOTIDE SEQUENCE [LARGE SCALE GENOMIC DNA]</scope>
    <source>
        <strain evidence="1 2">KBS708</strain>
    </source>
</reference>
<keyword evidence="2" id="KW-1185">Reference proteome</keyword>
<evidence type="ECO:0000313" key="1">
    <source>
        <dbReference type="EMBL" id="AHG91079.1"/>
    </source>
</evidence>
<accession>W0RIZ9</accession>
<dbReference type="RefSeq" id="WP_025412537.1">
    <property type="nucleotide sequence ID" value="NZ_CP007128.1"/>
</dbReference>
<proteinExistence type="predicted"/>
<dbReference type="InParanoid" id="W0RIZ9"/>
<protein>
    <submittedName>
        <fullName evidence="1">Tetratricopeptide TPR_2 repeat-containing protein</fullName>
    </submittedName>
</protein>
<dbReference type="InterPro" id="IPR019734">
    <property type="entry name" value="TPR_rpt"/>
</dbReference>
<dbReference type="AlphaFoldDB" id="W0RIZ9"/>
<dbReference type="HOGENOM" id="CLU_488906_0_0_0"/>
<dbReference type="SMART" id="SM00028">
    <property type="entry name" value="TPR"/>
    <property type="match status" value="4"/>
</dbReference>
<dbReference type="KEGG" id="gba:J421_3542"/>
<dbReference type="OrthoDB" id="5482461at2"/>
<dbReference type="STRING" id="861299.J421_3542"/>
<dbReference type="InterPro" id="IPR011990">
    <property type="entry name" value="TPR-like_helical_dom_sf"/>
</dbReference>
<evidence type="ECO:0000313" key="2">
    <source>
        <dbReference type="Proteomes" id="UP000019151"/>
    </source>
</evidence>
<name>W0RIZ9_9BACT</name>
<dbReference type="Proteomes" id="UP000019151">
    <property type="component" value="Chromosome"/>
</dbReference>
<dbReference type="eggNOG" id="COG0457">
    <property type="taxonomic scope" value="Bacteria"/>
</dbReference>
<dbReference type="Gene3D" id="1.25.40.10">
    <property type="entry name" value="Tetratricopeptide repeat domain"/>
    <property type="match status" value="2"/>
</dbReference>
<sequence length="642" mass="68329">MSNLAKLSKQAVQLEHDRQFDKALALYARLFDEAAADGEEVDVALFNRAGDVAMRLGDSARAVGYFERAIDAYATGGLLNNAIAVSNKLLRQAPDHAPTHYTLAVLHAKQGFRGDAKYHFVEYAERMHRAGRDDEALKALTEFAALCPADDDARTALARHLAKGNRGTEIGAKLEAMLPVAPEPAEEAAAKSPTPLGGVVVAAAPSDDNGRDLVFLDVSMDSIAAPVAAVAGLELTAVSAELPPFEPEPAPSGTTEVEPGLLVETAGHVDLDDEPSWGVDPLPLVDVEDDVDVPSFGALPLLDDEAPQPMALVADAAPSFDTLDGLDTLESLDTFDGLETLDTPAPTVALPSIETLDEDPLADEPPGHAPLGHEPLELDGIAIPEIDVTSLEIDTMELDAPADEPLAFEPMPAETLAFDAVDAFEAVDACEEEPVTLQVEPEQPEPEPFVEPQPAATPVPRAESFIDLGDWIRDAEPARSTRITTEDVKPTGDEAADFERMLGVFKAGLARNVDASDHASHYDLGVAFREMGLIEEAIGEFQRAARSPQGALRAREALGQCFLDRGSPELAIGVLERALDEATAGGDGNELALLGVVYLLGEAHTRLGQHKPARACFQRVVTADIEFRDAARRLTQLPAPTP</sequence>
<dbReference type="Pfam" id="PF13181">
    <property type="entry name" value="TPR_8"/>
    <property type="match status" value="1"/>
</dbReference>